<dbReference type="GeneID" id="110342990"/>
<gene>
    <name evidence="2" type="primary">LOC110342990</name>
</gene>
<reference evidence="2" key="1">
    <citation type="submission" date="2025-08" db="UniProtKB">
        <authorList>
            <consortium name="RefSeq"/>
        </authorList>
    </citation>
    <scope>IDENTIFICATION</scope>
    <source>
        <tissue evidence="2">Liver</tissue>
    </source>
</reference>
<evidence type="ECO:0000313" key="2">
    <source>
        <dbReference type="RefSeq" id="XP_021089451.1"/>
    </source>
</evidence>
<name>A0A3Q0D9G9_MESAU</name>
<dbReference type="Proteomes" id="UP000886700">
    <property type="component" value="Unplaced"/>
</dbReference>
<dbReference type="OrthoDB" id="10550267at2759"/>
<protein>
    <submittedName>
        <fullName evidence="2">Uncharacterized protein LOC110342990 isoform X1</fullName>
    </submittedName>
</protein>
<dbReference type="RefSeq" id="XP_021089451.1">
    <property type="nucleotide sequence ID" value="XM_021233792.2"/>
</dbReference>
<dbReference type="KEGG" id="maua:110342990"/>
<sequence>MIYWKLPLWTRLEVLKGELQHQLGATNAHRRPSCCWNPGPPCSPGFGLSLSQRGLEVQMEALLWRLEVPPNWREPAACLHSQARRGPAGNPLFRVPCPSVAFSNVPLKALMAPGLLLSFDMKRSPPRCFRAGCGIRQAPCIHMDGEAPMPPGLPPGALLEASQDYKLMFTGVHQTGSPAGRPGINLFCIVGACYFPAHQLATKPFSDFARAEQAQGEDRRNRGPGMEGLYIAQSRVTGDCQPCHP</sequence>
<organism evidence="1 2">
    <name type="scientific">Mesocricetus auratus</name>
    <name type="common">Golden hamster</name>
    <dbReference type="NCBI Taxonomy" id="10036"/>
    <lineage>
        <taxon>Eukaryota</taxon>
        <taxon>Metazoa</taxon>
        <taxon>Chordata</taxon>
        <taxon>Craniata</taxon>
        <taxon>Vertebrata</taxon>
        <taxon>Euteleostomi</taxon>
        <taxon>Mammalia</taxon>
        <taxon>Eutheria</taxon>
        <taxon>Euarchontoglires</taxon>
        <taxon>Glires</taxon>
        <taxon>Rodentia</taxon>
        <taxon>Myomorpha</taxon>
        <taxon>Muroidea</taxon>
        <taxon>Cricetidae</taxon>
        <taxon>Cricetinae</taxon>
        <taxon>Mesocricetus</taxon>
    </lineage>
</organism>
<dbReference type="AlphaFoldDB" id="A0A3Q0D9G9"/>
<accession>A0A3Q0D9G9</accession>
<keyword evidence="1" id="KW-1185">Reference proteome</keyword>
<proteinExistence type="predicted"/>
<evidence type="ECO:0000313" key="1">
    <source>
        <dbReference type="Proteomes" id="UP000886700"/>
    </source>
</evidence>